<dbReference type="AlphaFoldDB" id="A0A6G1E4B7"/>
<proteinExistence type="predicted"/>
<evidence type="ECO:0000313" key="2">
    <source>
        <dbReference type="EMBL" id="KAF0919945.1"/>
    </source>
</evidence>
<evidence type="ECO:0008006" key="4">
    <source>
        <dbReference type="Google" id="ProtNLM"/>
    </source>
</evidence>
<evidence type="ECO:0000313" key="3">
    <source>
        <dbReference type="Proteomes" id="UP000479710"/>
    </source>
</evidence>
<sequence length="93" mass="9723">MSSSGRRATTVERGVGLWVDGDVGSNEAWRWGEGTDGGATATGGGGRRGAAKGSLSIRETPKEKGRKATGGGLDAHRWQHETTAAANRRHRHG</sequence>
<reference evidence="2 3" key="1">
    <citation type="submission" date="2019-11" db="EMBL/GenBank/DDBJ databases">
        <title>Whole genome sequence of Oryza granulata.</title>
        <authorList>
            <person name="Li W."/>
        </authorList>
    </citation>
    <scope>NUCLEOTIDE SEQUENCE [LARGE SCALE GENOMIC DNA]</scope>
    <source>
        <strain evidence="3">cv. Menghai</strain>
        <tissue evidence="2">Leaf</tissue>
    </source>
</reference>
<protein>
    <recommendedName>
        <fullName evidence="4">DUF834 domain-containing protein</fullName>
    </recommendedName>
</protein>
<comment type="caution">
    <text evidence="2">The sequence shown here is derived from an EMBL/GenBank/DDBJ whole genome shotgun (WGS) entry which is preliminary data.</text>
</comment>
<keyword evidence="3" id="KW-1185">Reference proteome</keyword>
<dbReference type="EMBL" id="SPHZ02000005">
    <property type="protein sequence ID" value="KAF0919945.1"/>
    <property type="molecule type" value="Genomic_DNA"/>
</dbReference>
<feature type="compositionally biased region" description="Gly residues" evidence="1">
    <location>
        <begin position="34"/>
        <end position="48"/>
    </location>
</feature>
<name>A0A6G1E4B7_9ORYZ</name>
<accession>A0A6G1E4B7</accession>
<dbReference type="Proteomes" id="UP000479710">
    <property type="component" value="Unassembled WGS sequence"/>
</dbReference>
<feature type="region of interest" description="Disordered" evidence="1">
    <location>
        <begin position="22"/>
        <end position="93"/>
    </location>
</feature>
<organism evidence="2 3">
    <name type="scientific">Oryza meyeriana var. granulata</name>
    <dbReference type="NCBI Taxonomy" id="110450"/>
    <lineage>
        <taxon>Eukaryota</taxon>
        <taxon>Viridiplantae</taxon>
        <taxon>Streptophyta</taxon>
        <taxon>Embryophyta</taxon>
        <taxon>Tracheophyta</taxon>
        <taxon>Spermatophyta</taxon>
        <taxon>Magnoliopsida</taxon>
        <taxon>Liliopsida</taxon>
        <taxon>Poales</taxon>
        <taxon>Poaceae</taxon>
        <taxon>BOP clade</taxon>
        <taxon>Oryzoideae</taxon>
        <taxon>Oryzeae</taxon>
        <taxon>Oryzinae</taxon>
        <taxon>Oryza</taxon>
        <taxon>Oryza meyeriana</taxon>
    </lineage>
</organism>
<evidence type="ECO:0000256" key="1">
    <source>
        <dbReference type="SAM" id="MobiDB-lite"/>
    </source>
</evidence>
<gene>
    <name evidence="2" type="ORF">E2562_032357</name>
</gene>